<evidence type="ECO:0000313" key="1">
    <source>
        <dbReference type="EMBL" id="KTC64498.1"/>
    </source>
</evidence>
<proteinExistence type="predicted"/>
<reference evidence="1 3" key="1">
    <citation type="submission" date="2015-11" db="EMBL/GenBank/DDBJ databases">
        <title>Identification of large and diverse effector repertoires of 38 Legionella species.</title>
        <authorList>
            <person name="Burstein D."/>
            <person name="Amaro F."/>
            <person name="Zusman T."/>
            <person name="Lifshitz Z."/>
            <person name="Cohen O."/>
            <person name="Gilbert J.A."/>
            <person name="Pupko T."/>
            <person name="Shuman H.A."/>
            <person name="Segal G."/>
        </authorList>
    </citation>
    <scope>NUCLEOTIDE SEQUENCE [LARGE SCALE GENOMIC DNA]</scope>
    <source>
        <strain evidence="1 3">1762-AUS-E</strain>
    </source>
</reference>
<protein>
    <submittedName>
        <fullName evidence="1">Uncharacterized protein</fullName>
    </submittedName>
</protein>
<keyword evidence="3" id="KW-1185">Reference proteome</keyword>
<dbReference type="OrthoDB" id="5639082at2"/>
<dbReference type="EMBL" id="LNKA01000019">
    <property type="protein sequence ID" value="KTC64498.1"/>
    <property type="molecule type" value="Genomic_DNA"/>
</dbReference>
<dbReference type="InterPro" id="IPR049640">
    <property type="entry name" value="CBU_0585/lpg0581-like"/>
</dbReference>
<dbReference type="NCBIfam" id="NF041950">
    <property type="entry name" value="CBU_0585_fam"/>
    <property type="match status" value="1"/>
</dbReference>
<dbReference type="Proteomes" id="UP000281170">
    <property type="component" value="Plasmid 24"/>
</dbReference>
<dbReference type="PATRIC" id="fig|45056.6.peg.1851"/>
<organism evidence="1 3">
    <name type="scientific">Legionella adelaidensis</name>
    <dbReference type="NCBI Taxonomy" id="45056"/>
    <lineage>
        <taxon>Bacteria</taxon>
        <taxon>Pseudomonadati</taxon>
        <taxon>Pseudomonadota</taxon>
        <taxon>Gammaproteobacteria</taxon>
        <taxon>Legionellales</taxon>
        <taxon>Legionellaceae</taxon>
        <taxon>Legionella</taxon>
    </lineage>
</organism>
<dbReference type="KEGG" id="ladl:NCTC12735_01508"/>
<dbReference type="AlphaFoldDB" id="A0A0W0R0C5"/>
<accession>A0A0W0R0C5</accession>
<sequence length="61" mass="7169">MSSYDIDKAYVSPFDRFLFEYDATHEKSASQLAEIKKHARISALRDNPDLEAKSEEIWKEF</sequence>
<dbReference type="EMBL" id="LR134433">
    <property type="protein sequence ID" value="VEH85866.1"/>
    <property type="molecule type" value="Genomic_DNA"/>
</dbReference>
<evidence type="ECO:0000313" key="4">
    <source>
        <dbReference type="Proteomes" id="UP000281170"/>
    </source>
</evidence>
<gene>
    <name evidence="1" type="ORF">Lade_1792</name>
    <name evidence="2" type="ORF">NCTC12735_01508</name>
</gene>
<name>A0A0W0R0C5_9GAMM</name>
<dbReference type="RefSeq" id="WP_058462863.1">
    <property type="nucleotide sequence ID" value="NZ_CAAAHS010000006.1"/>
</dbReference>
<reference evidence="2 4" key="2">
    <citation type="submission" date="2018-12" db="EMBL/GenBank/DDBJ databases">
        <authorList>
            <consortium name="Pathogen Informatics"/>
        </authorList>
    </citation>
    <scope>NUCLEOTIDE SEQUENCE [LARGE SCALE GENOMIC DNA]</scope>
    <source>
        <strain evidence="2 4">NCTC12735</strain>
        <plasmid evidence="4">24</plasmid>
    </source>
</reference>
<evidence type="ECO:0000313" key="2">
    <source>
        <dbReference type="EMBL" id="VEH85866.1"/>
    </source>
</evidence>
<keyword evidence="2" id="KW-0614">Plasmid</keyword>
<geneLocation type="plasmid" evidence="2 4">
    <name>24</name>
</geneLocation>
<evidence type="ECO:0000313" key="3">
    <source>
        <dbReference type="Proteomes" id="UP000054859"/>
    </source>
</evidence>
<dbReference type="Proteomes" id="UP000054859">
    <property type="component" value="Unassembled WGS sequence"/>
</dbReference>